<dbReference type="EMBL" id="JBDJPC010000007">
    <property type="protein sequence ID" value="KAL1494050.1"/>
    <property type="molecule type" value="Genomic_DNA"/>
</dbReference>
<gene>
    <name evidence="1" type="ORF">ABEB36_009712</name>
</gene>
<dbReference type="Gene3D" id="3.15.10.50">
    <property type="match status" value="1"/>
</dbReference>
<reference evidence="1 2" key="1">
    <citation type="submission" date="2024-05" db="EMBL/GenBank/DDBJ databases">
        <title>Genetic variation in Jamaican populations of the coffee berry borer (Hypothenemus hampei).</title>
        <authorList>
            <person name="Errbii M."/>
            <person name="Myrie A."/>
        </authorList>
    </citation>
    <scope>NUCLEOTIDE SEQUENCE [LARGE SCALE GENOMIC DNA]</scope>
    <source>
        <strain evidence="1">JA-Hopewell-2020-01-JO</strain>
        <tissue evidence="1">Whole body</tissue>
    </source>
</reference>
<comment type="caution">
    <text evidence="1">The sequence shown here is derived from an EMBL/GenBank/DDBJ whole genome shotgun (WGS) entry which is preliminary data.</text>
</comment>
<dbReference type="InterPro" id="IPR020234">
    <property type="entry name" value="Mite_allergen_group-7"/>
</dbReference>
<evidence type="ECO:0000313" key="2">
    <source>
        <dbReference type="Proteomes" id="UP001566132"/>
    </source>
</evidence>
<dbReference type="InterPro" id="IPR038606">
    <property type="entry name" value="To_sf"/>
</dbReference>
<sequence>MTTENQYPTIHTIGLSTTYTANLIEFHSTSEANFVYAFNNAMARKHRRKNFIKTIHDLHPVLLAIANTNIQLTNLQSSWLPDYKIQTFSINLPKLCLDIEFKIGDLTVTGNYETNNLKLRNVLPVTNTGTVTVNYLNAELKGRVGLLIEGDSFMPENFDVEYSKEKSEVIVSYYVDKDTKVENQVTAEQEEQIIADKIWIQLTEEITNILRETLREVIVEFSVEESLGNEDELLREYVVSQTRKANALFDVLLCSAKDHLVESKLQILETPGFEVLYKGKPSSTITGIFDSGRGLIKDLSSLSRLSDLSLFEDEHQLLVYGTLTIRDFRHDYENFSTTFDGNHLTGSLKAQIYELKIFVKLSFDRNEEKNGKAKVEKLEVRSLRGIHVDTSGLGSLSWLIPNTQSWLIGHLRATTLDILLKRIESVFSYATNNELKKSQAQYPEGENSRQFWRNIFSKN</sequence>
<keyword evidence="2" id="KW-1185">Reference proteome</keyword>
<protein>
    <submittedName>
        <fullName evidence="1">Uncharacterized protein</fullName>
    </submittedName>
</protein>
<dbReference type="InterPro" id="IPR038602">
    <property type="entry name" value="Mite_allergen_7_sf"/>
</dbReference>
<name>A0ABD1EK74_HYPHA</name>
<evidence type="ECO:0000313" key="1">
    <source>
        <dbReference type="EMBL" id="KAL1494050.1"/>
    </source>
</evidence>
<dbReference type="Pfam" id="PF16984">
    <property type="entry name" value="Grp7_allergen"/>
    <property type="match status" value="1"/>
</dbReference>
<dbReference type="Proteomes" id="UP001566132">
    <property type="component" value="Unassembled WGS sequence"/>
</dbReference>
<accession>A0ABD1EK74</accession>
<proteinExistence type="predicted"/>
<organism evidence="1 2">
    <name type="scientific">Hypothenemus hampei</name>
    <name type="common">Coffee berry borer</name>
    <dbReference type="NCBI Taxonomy" id="57062"/>
    <lineage>
        <taxon>Eukaryota</taxon>
        <taxon>Metazoa</taxon>
        <taxon>Ecdysozoa</taxon>
        <taxon>Arthropoda</taxon>
        <taxon>Hexapoda</taxon>
        <taxon>Insecta</taxon>
        <taxon>Pterygota</taxon>
        <taxon>Neoptera</taxon>
        <taxon>Endopterygota</taxon>
        <taxon>Coleoptera</taxon>
        <taxon>Polyphaga</taxon>
        <taxon>Cucujiformia</taxon>
        <taxon>Curculionidae</taxon>
        <taxon>Scolytinae</taxon>
        <taxon>Hypothenemus</taxon>
    </lineage>
</organism>
<dbReference type="AlphaFoldDB" id="A0ABD1EK74"/>
<dbReference type="Gene3D" id="3.15.10.30">
    <property type="entry name" value="Haemolymph juvenile hormone binding protein"/>
    <property type="match status" value="1"/>
</dbReference>